<dbReference type="PANTHER" id="PTHR33376">
    <property type="match status" value="1"/>
</dbReference>
<comment type="caution">
    <text evidence="2">The sequence shown here is derived from an EMBL/GenBank/DDBJ whole genome shotgun (WGS) entry which is preliminary data.</text>
</comment>
<dbReference type="AlphaFoldDB" id="A0A2U1JU89"/>
<gene>
    <name evidence="2" type="ORF">DCC39_14275</name>
</gene>
<keyword evidence="1" id="KW-0732">Signal</keyword>
<evidence type="ECO:0000313" key="3">
    <source>
        <dbReference type="Proteomes" id="UP000245998"/>
    </source>
</evidence>
<dbReference type="EMBL" id="QCZG01000034">
    <property type="protein sequence ID" value="PWA08770.1"/>
    <property type="molecule type" value="Genomic_DNA"/>
</dbReference>
<protein>
    <recommendedName>
        <fullName evidence="4">TRAP transporter substrate-binding protein DctP</fullName>
    </recommendedName>
</protein>
<reference evidence="2 3" key="1">
    <citation type="submission" date="2018-04" db="EMBL/GenBank/DDBJ databases">
        <title>Camelliibacillus theae gen. nov., sp. nov., isolated from Pu'er tea.</title>
        <authorList>
            <person name="Niu L."/>
        </authorList>
    </citation>
    <scope>NUCLEOTIDE SEQUENCE [LARGE SCALE GENOMIC DNA]</scope>
    <source>
        <strain evidence="2 3">T8</strain>
    </source>
</reference>
<name>A0A2U1JU89_9BACI</name>
<dbReference type="Gene3D" id="3.40.190.170">
    <property type="entry name" value="Bacterial extracellular solute-binding protein, family 7"/>
    <property type="match status" value="1"/>
</dbReference>
<dbReference type="GO" id="GO:0055085">
    <property type="term" value="P:transmembrane transport"/>
    <property type="evidence" value="ECO:0007669"/>
    <property type="project" value="InterPro"/>
</dbReference>
<dbReference type="NCBIfam" id="NF037995">
    <property type="entry name" value="TRAP_S1"/>
    <property type="match status" value="1"/>
</dbReference>
<dbReference type="PANTHER" id="PTHR33376:SF15">
    <property type="entry name" value="BLL6794 PROTEIN"/>
    <property type="match status" value="1"/>
</dbReference>
<evidence type="ECO:0000256" key="1">
    <source>
        <dbReference type="ARBA" id="ARBA00022729"/>
    </source>
</evidence>
<dbReference type="InterPro" id="IPR018389">
    <property type="entry name" value="DctP_fam"/>
</dbReference>
<organism evidence="2 3">
    <name type="scientific">Pueribacillus theae</name>
    <dbReference type="NCBI Taxonomy" id="2171751"/>
    <lineage>
        <taxon>Bacteria</taxon>
        <taxon>Bacillati</taxon>
        <taxon>Bacillota</taxon>
        <taxon>Bacilli</taxon>
        <taxon>Bacillales</taxon>
        <taxon>Bacillaceae</taxon>
        <taxon>Pueribacillus</taxon>
    </lineage>
</organism>
<proteinExistence type="predicted"/>
<sequence>MESNNNGGFLMKNYFSLKFLLMASIIVILAACGNNSEKSASDSSSNQSKEVIELNYNNLATPTHPYTKEIVEPWIEYVDEVTDGRVKINQFPNAALGSPASGYDDISGGVFEIGLLYPATDSNDILFPLTIANLPFAIETPNISVSVMNKYFDKYMKDTFKDDVVWLGASSTDTAQLYSTDPIEKVEDLKHRKISSTFSVINSLIQNWEASPVNVSNTELYESVEKGMVDDVIYNTTGAIGFNLNEVTSHLIKLDLGTNNNGLFINANIFNKMPEDIQQLFIEKIGPKHQDLMAELYTKSMENSITEFENRVKDKGGSVIIPNEEELTKFKEPAKKVWDDWVKRANEKGYPGEEMMDYFKQLLKEEGSEVPF</sequence>
<dbReference type="Proteomes" id="UP000245998">
    <property type="component" value="Unassembled WGS sequence"/>
</dbReference>
<evidence type="ECO:0008006" key="4">
    <source>
        <dbReference type="Google" id="ProtNLM"/>
    </source>
</evidence>
<keyword evidence="3" id="KW-1185">Reference proteome</keyword>
<accession>A0A2U1JU89</accession>
<dbReference type="InterPro" id="IPR038404">
    <property type="entry name" value="TRAP_DctP_sf"/>
</dbReference>
<dbReference type="Pfam" id="PF03480">
    <property type="entry name" value="DctP"/>
    <property type="match status" value="1"/>
</dbReference>
<evidence type="ECO:0000313" key="2">
    <source>
        <dbReference type="EMBL" id="PWA08770.1"/>
    </source>
</evidence>